<dbReference type="Proteomes" id="UP001141327">
    <property type="component" value="Unassembled WGS sequence"/>
</dbReference>
<organism evidence="2 3">
    <name type="scientific">Paratrimastix pyriformis</name>
    <dbReference type="NCBI Taxonomy" id="342808"/>
    <lineage>
        <taxon>Eukaryota</taxon>
        <taxon>Metamonada</taxon>
        <taxon>Preaxostyla</taxon>
        <taxon>Paratrimastigidae</taxon>
        <taxon>Paratrimastix</taxon>
    </lineage>
</organism>
<accession>A0ABQ8U985</accession>
<sequence>MCHKRWVFDWNRKSRFFLSLRLPGTAQAQPDVIGVGHGMLDLRQSAERFVTAPLMGLRRAWGGGHGAVDVAGPEQDGDGALLEDGGRSPPPPATTASPARAAASTPGCQRDPPMGSGVMVDFVRKKASCLTIWCAGSTQAGLYPCQVGIFGTFLGVVS</sequence>
<reference evidence="2" key="1">
    <citation type="journal article" date="2022" name="bioRxiv">
        <title>Genomics of Preaxostyla Flagellates Illuminates Evolutionary Transitions and the Path Towards Mitochondrial Loss.</title>
        <authorList>
            <person name="Novak L.V.F."/>
            <person name="Treitli S.C."/>
            <person name="Pyrih J."/>
            <person name="Halakuc P."/>
            <person name="Pipaliya S.V."/>
            <person name="Vacek V."/>
            <person name="Brzon O."/>
            <person name="Soukal P."/>
            <person name="Eme L."/>
            <person name="Dacks J.B."/>
            <person name="Karnkowska A."/>
            <person name="Elias M."/>
            <person name="Hampl V."/>
        </authorList>
    </citation>
    <scope>NUCLEOTIDE SEQUENCE</scope>
    <source>
        <strain evidence="2">RCP-MX</strain>
    </source>
</reference>
<gene>
    <name evidence="2" type="ORF">PAPYR_10660</name>
</gene>
<feature type="compositionally biased region" description="Low complexity" evidence="1">
    <location>
        <begin position="94"/>
        <end position="106"/>
    </location>
</feature>
<feature type="region of interest" description="Disordered" evidence="1">
    <location>
        <begin position="68"/>
        <end position="113"/>
    </location>
</feature>
<protein>
    <submittedName>
        <fullName evidence="2">Uncharacterized protein</fullName>
    </submittedName>
</protein>
<keyword evidence="3" id="KW-1185">Reference proteome</keyword>
<comment type="caution">
    <text evidence="2">The sequence shown here is derived from an EMBL/GenBank/DDBJ whole genome shotgun (WGS) entry which is preliminary data.</text>
</comment>
<dbReference type="EMBL" id="JAPMOS010000146">
    <property type="protein sequence ID" value="KAJ4454578.1"/>
    <property type="molecule type" value="Genomic_DNA"/>
</dbReference>
<evidence type="ECO:0000313" key="3">
    <source>
        <dbReference type="Proteomes" id="UP001141327"/>
    </source>
</evidence>
<evidence type="ECO:0000256" key="1">
    <source>
        <dbReference type="SAM" id="MobiDB-lite"/>
    </source>
</evidence>
<name>A0ABQ8U985_9EUKA</name>
<proteinExistence type="predicted"/>
<evidence type="ECO:0000313" key="2">
    <source>
        <dbReference type="EMBL" id="KAJ4454578.1"/>
    </source>
</evidence>